<feature type="transmembrane region" description="Helical" evidence="2">
    <location>
        <begin position="192"/>
        <end position="209"/>
    </location>
</feature>
<keyword evidence="1" id="KW-0802">TPR repeat</keyword>
<dbReference type="EMBL" id="QNBE01000038">
    <property type="protein sequence ID" value="RKX70484.1"/>
    <property type="molecule type" value="Genomic_DNA"/>
</dbReference>
<dbReference type="AlphaFoldDB" id="A0A660SI74"/>
<dbReference type="InterPro" id="IPR019734">
    <property type="entry name" value="TPR_rpt"/>
</dbReference>
<gene>
    <name evidence="3" type="ORF">DRP53_04875</name>
</gene>
<feature type="transmembrane region" description="Helical" evidence="2">
    <location>
        <begin position="141"/>
        <end position="161"/>
    </location>
</feature>
<evidence type="ECO:0000313" key="4">
    <source>
        <dbReference type="Proteomes" id="UP000268469"/>
    </source>
</evidence>
<keyword evidence="2" id="KW-0472">Membrane</keyword>
<accession>A0A660SI74</accession>
<dbReference type="SUPFAM" id="SSF48452">
    <property type="entry name" value="TPR-like"/>
    <property type="match status" value="1"/>
</dbReference>
<sequence length="210" mass="24353">MILLLTFGISAADLGRLYANGDYQAIIERAPLILLDTTLSKDEEIEVYKYYAFALVILGRKEEAIELFIRLLDLNPNFQLDPVKISPKIINVFNEAKNRRNLMMPIIRPFKDTIYIEKKLPLAVLVPGVYQIQENKRIKGYIIIAAELISVTALGISQYYYTKSREEYLATRDPYIISEKYEVYNGWYKKRLIFAFTTGAIWLFSLIDAF</sequence>
<comment type="caution">
    <text evidence="3">The sequence shown here is derived from an EMBL/GenBank/DDBJ whole genome shotgun (WGS) entry which is preliminary data.</text>
</comment>
<dbReference type="PROSITE" id="PS50005">
    <property type="entry name" value="TPR"/>
    <property type="match status" value="1"/>
</dbReference>
<proteinExistence type="predicted"/>
<reference evidence="3 4" key="1">
    <citation type="submission" date="2018-06" db="EMBL/GenBank/DDBJ databases">
        <title>Extensive metabolic versatility and redundancy in microbially diverse, dynamic hydrothermal sediments.</title>
        <authorList>
            <person name="Dombrowski N."/>
            <person name="Teske A."/>
            <person name="Baker B.J."/>
        </authorList>
    </citation>
    <scope>NUCLEOTIDE SEQUENCE [LARGE SCALE GENOMIC DNA]</scope>
    <source>
        <strain evidence="3">B36_G15</strain>
    </source>
</reference>
<feature type="repeat" description="TPR" evidence="1">
    <location>
        <begin position="45"/>
        <end position="78"/>
    </location>
</feature>
<evidence type="ECO:0000256" key="1">
    <source>
        <dbReference type="PROSITE-ProRule" id="PRU00339"/>
    </source>
</evidence>
<dbReference type="InterPro" id="IPR011990">
    <property type="entry name" value="TPR-like_helical_dom_sf"/>
</dbReference>
<evidence type="ECO:0000256" key="2">
    <source>
        <dbReference type="SAM" id="Phobius"/>
    </source>
</evidence>
<organism evidence="3 4">
    <name type="scientific">candidate division WOR-3 bacterium</name>
    <dbReference type="NCBI Taxonomy" id="2052148"/>
    <lineage>
        <taxon>Bacteria</taxon>
        <taxon>Bacteria division WOR-3</taxon>
    </lineage>
</organism>
<protein>
    <recommendedName>
        <fullName evidence="5">Tetratricopeptide repeat protein</fullName>
    </recommendedName>
</protein>
<keyword evidence="2" id="KW-0812">Transmembrane</keyword>
<dbReference type="Gene3D" id="1.25.40.10">
    <property type="entry name" value="Tetratricopeptide repeat domain"/>
    <property type="match status" value="1"/>
</dbReference>
<keyword evidence="2" id="KW-1133">Transmembrane helix</keyword>
<name>A0A660SI74_UNCW3</name>
<dbReference type="Proteomes" id="UP000268469">
    <property type="component" value="Unassembled WGS sequence"/>
</dbReference>
<evidence type="ECO:0000313" key="3">
    <source>
        <dbReference type="EMBL" id="RKX70484.1"/>
    </source>
</evidence>
<evidence type="ECO:0008006" key="5">
    <source>
        <dbReference type="Google" id="ProtNLM"/>
    </source>
</evidence>